<dbReference type="Proteomes" id="UP000688137">
    <property type="component" value="Unassembled WGS sequence"/>
</dbReference>
<evidence type="ECO:0000313" key="1">
    <source>
        <dbReference type="EMBL" id="CAD8116483.1"/>
    </source>
</evidence>
<dbReference type="AlphaFoldDB" id="A0A8S1QLA8"/>
<dbReference type="PANTHER" id="PTHR33706">
    <property type="entry name" value="MORN VARIANT REPEAT PROTEIN"/>
    <property type="match status" value="1"/>
</dbReference>
<dbReference type="PANTHER" id="PTHR33706:SF1">
    <property type="entry name" value="TPR REPEAT PROTEIN"/>
    <property type="match status" value="1"/>
</dbReference>
<sequence>MILTWVELFDGFYEYSQVIIYGEYQNGKRVGRWDLDMFGEVVGGGTYDDNGNKIGQWIDLSDDYGYKNGKKNIVMRYQLYMWKNLINVNILIISIVVEDHMMNLMKELKLGKGLRKVKTCYLIKNNLLR</sequence>
<evidence type="ECO:0008006" key="3">
    <source>
        <dbReference type="Google" id="ProtNLM"/>
    </source>
</evidence>
<proteinExistence type="predicted"/>
<organism evidence="1 2">
    <name type="scientific">Paramecium primaurelia</name>
    <dbReference type="NCBI Taxonomy" id="5886"/>
    <lineage>
        <taxon>Eukaryota</taxon>
        <taxon>Sar</taxon>
        <taxon>Alveolata</taxon>
        <taxon>Ciliophora</taxon>
        <taxon>Intramacronucleata</taxon>
        <taxon>Oligohymenophorea</taxon>
        <taxon>Peniculida</taxon>
        <taxon>Parameciidae</taxon>
        <taxon>Paramecium</taxon>
    </lineage>
</organism>
<comment type="caution">
    <text evidence="1">The sequence shown here is derived from an EMBL/GenBank/DDBJ whole genome shotgun (WGS) entry which is preliminary data.</text>
</comment>
<dbReference type="EMBL" id="CAJJDM010000182">
    <property type="protein sequence ID" value="CAD8116483.1"/>
    <property type="molecule type" value="Genomic_DNA"/>
</dbReference>
<name>A0A8S1QLA8_PARPR</name>
<keyword evidence="2" id="KW-1185">Reference proteome</keyword>
<reference evidence="1" key="1">
    <citation type="submission" date="2021-01" db="EMBL/GenBank/DDBJ databases">
        <authorList>
            <consortium name="Genoscope - CEA"/>
            <person name="William W."/>
        </authorList>
    </citation>
    <scope>NUCLEOTIDE SEQUENCE</scope>
</reference>
<accession>A0A8S1QLA8</accession>
<gene>
    <name evidence="1" type="ORF">PPRIM_AZ9-3.1.T1730019</name>
</gene>
<protein>
    <recommendedName>
        <fullName evidence="3">MORN repeat protein</fullName>
    </recommendedName>
</protein>
<evidence type="ECO:0000313" key="2">
    <source>
        <dbReference type="Proteomes" id="UP000688137"/>
    </source>
</evidence>